<protein>
    <submittedName>
        <fullName evidence="2">Uncharacterized protein</fullName>
    </submittedName>
</protein>
<keyword evidence="3" id="KW-1185">Reference proteome</keyword>
<feature type="chain" id="PRO_5043426346" evidence="1">
    <location>
        <begin position="17"/>
        <end position="144"/>
    </location>
</feature>
<reference evidence="2" key="1">
    <citation type="submission" date="2022-03" db="EMBL/GenBank/DDBJ databases">
        <authorList>
            <person name="Tunstrom K."/>
        </authorList>
    </citation>
    <scope>NUCLEOTIDE SEQUENCE</scope>
</reference>
<dbReference type="Pfam" id="PF01395">
    <property type="entry name" value="PBP_GOBP"/>
    <property type="match status" value="1"/>
</dbReference>
<sequence>MLKKFLCLILIYYVMAEQEKDNSIAAVVHKTLKATARSCMVSTNATEADLEHLREDPPFPHKSACVLTCLLEKIGVVRSGKYSKSGFMMAISPLVLHNIKKLEHMKTVSENCDKEIKPHEDSCQLGNEVTMCIFKYAPELQFKS</sequence>
<organism evidence="2 3">
    <name type="scientific">Euphydryas editha</name>
    <name type="common">Edith's checkerspot</name>
    <dbReference type="NCBI Taxonomy" id="104508"/>
    <lineage>
        <taxon>Eukaryota</taxon>
        <taxon>Metazoa</taxon>
        <taxon>Ecdysozoa</taxon>
        <taxon>Arthropoda</taxon>
        <taxon>Hexapoda</taxon>
        <taxon>Insecta</taxon>
        <taxon>Pterygota</taxon>
        <taxon>Neoptera</taxon>
        <taxon>Endopterygota</taxon>
        <taxon>Lepidoptera</taxon>
        <taxon>Glossata</taxon>
        <taxon>Ditrysia</taxon>
        <taxon>Papilionoidea</taxon>
        <taxon>Nymphalidae</taxon>
        <taxon>Nymphalinae</taxon>
        <taxon>Euphydryas</taxon>
    </lineage>
</organism>
<evidence type="ECO:0000313" key="2">
    <source>
        <dbReference type="EMBL" id="CAH2088248.1"/>
    </source>
</evidence>
<name>A0AAU9TQS4_EUPED</name>
<feature type="signal peptide" evidence="1">
    <location>
        <begin position="1"/>
        <end position="16"/>
    </location>
</feature>
<keyword evidence="1" id="KW-0732">Signal</keyword>
<dbReference type="GO" id="GO:0005549">
    <property type="term" value="F:odorant binding"/>
    <property type="evidence" value="ECO:0007669"/>
    <property type="project" value="InterPro"/>
</dbReference>
<gene>
    <name evidence="2" type="ORF">EEDITHA_LOCUS4427</name>
</gene>
<comment type="caution">
    <text evidence="2">The sequence shown here is derived from an EMBL/GenBank/DDBJ whole genome shotgun (WGS) entry which is preliminary data.</text>
</comment>
<dbReference type="SUPFAM" id="SSF47565">
    <property type="entry name" value="Insect pheromone/odorant-binding proteins"/>
    <property type="match status" value="1"/>
</dbReference>
<dbReference type="CDD" id="cd23992">
    <property type="entry name" value="PBP_GOBP"/>
    <property type="match status" value="1"/>
</dbReference>
<proteinExistence type="predicted"/>
<dbReference type="Gene3D" id="1.10.238.20">
    <property type="entry name" value="Pheromone/general odorant binding protein domain"/>
    <property type="match status" value="1"/>
</dbReference>
<evidence type="ECO:0000256" key="1">
    <source>
        <dbReference type="SAM" id="SignalP"/>
    </source>
</evidence>
<dbReference type="EMBL" id="CAKOGL010000007">
    <property type="protein sequence ID" value="CAH2088248.1"/>
    <property type="molecule type" value="Genomic_DNA"/>
</dbReference>
<dbReference type="AlphaFoldDB" id="A0AAU9TQS4"/>
<dbReference type="InterPro" id="IPR036728">
    <property type="entry name" value="PBP_GOBP_sf"/>
</dbReference>
<evidence type="ECO:0000313" key="3">
    <source>
        <dbReference type="Proteomes" id="UP001153954"/>
    </source>
</evidence>
<dbReference type="InterPro" id="IPR006170">
    <property type="entry name" value="PBP/GOBP"/>
</dbReference>
<accession>A0AAU9TQS4</accession>
<dbReference type="SMART" id="SM00708">
    <property type="entry name" value="PhBP"/>
    <property type="match status" value="1"/>
</dbReference>
<dbReference type="Proteomes" id="UP001153954">
    <property type="component" value="Unassembled WGS sequence"/>
</dbReference>